<feature type="coiled-coil region" evidence="11">
    <location>
        <begin position="1070"/>
        <end position="1097"/>
    </location>
</feature>
<dbReference type="FunFam" id="3.30.160.60:FF:000038">
    <property type="entry name" value="Zinc finger protein 624"/>
    <property type="match status" value="1"/>
</dbReference>
<proteinExistence type="predicted"/>
<feature type="region of interest" description="Disordered" evidence="12">
    <location>
        <begin position="1237"/>
        <end position="1260"/>
    </location>
</feature>
<evidence type="ECO:0000256" key="3">
    <source>
        <dbReference type="ARBA" id="ARBA00022737"/>
    </source>
</evidence>
<dbReference type="FunFam" id="3.30.160.60:FF:000358">
    <property type="entry name" value="zinc finger protein 24"/>
    <property type="match status" value="1"/>
</dbReference>
<feature type="domain" description="C2H2-type" evidence="13">
    <location>
        <begin position="457"/>
        <end position="484"/>
    </location>
</feature>
<keyword evidence="9" id="KW-0539">Nucleus</keyword>
<evidence type="ECO:0000313" key="15">
    <source>
        <dbReference type="Proteomes" id="UP001274896"/>
    </source>
</evidence>
<dbReference type="PANTHER" id="PTHR16515">
    <property type="entry name" value="PR DOMAIN ZINC FINGER PROTEIN"/>
    <property type="match status" value="1"/>
</dbReference>
<feature type="domain" description="C2H2-type" evidence="13">
    <location>
        <begin position="401"/>
        <end position="428"/>
    </location>
</feature>
<dbReference type="SUPFAM" id="SSF57667">
    <property type="entry name" value="beta-beta-alpha zinc fingers"/>
    <property type="match status" value="7"/>
</dbReference>
<feature type="region of interest" description="Disordered" evidence="12">
    <location>
        <begin position="848"/>
        <end position="885"/>
    </location>
</feature>
<keyword evidence="5" id="KW-0862">Zinc</keyword>
<evidence type="ECO:0000256" key="12">
    <source>
        <dbReference type="SAM" id="MobiDB-lite"/>
    </source>
</evidence>
<evidence type="ECO:0000256" key="6">
    <source>
        <dbReference type="ARBA" id="ARBA00023015"/>
    </source>
</evidence>
<accession>A0AAE0RIF0</accession>
<protein>
    <recommendedName>
        <fullName evidence="13">C2H2-type domain-containing protein</fullName>
    </recommendedName>
</protein>
<dbReference type="FunFam" id="3.30.160.60:FF:000100">
    <property type="entry name" value="Zinc finger 45-like"/>
    <property type="match status" value="1"/>
</dbReference>
<feature type="domain" description="C2H2-type" evidence="13">
    <location>
        <begin position="485"/>
        <end position="512"/>
    </location>
</feature>
<dbReference type="GO" id="GO:0010468">
    <property type="term" value="P:regulation of gene expression"/>
    <property type="evidence" value="ECO:0007669"/>
    <property type="project" value="TreeGrafter"/>
</dbReference>
<dbReference type="FunFam" id="3.30.160.60:FF:000646">
    <property type="entry name" value="Myeloid zinc finger 1"/>
    <property type="match status" value="1"/>
</dbReference>
<feature type="region of interest" description="Disordered" evidence="12">
    <location>
        <begin position="790"/>
        <end position="818"/>
    </location>
</feature>
<feature type="compositionally biased region" description="Polar residues" evidence="12">
    <location>
        <begin position="857"/>
        <end position="869"/>
    </location>
</feature>
<gene>
    <name evidence="14" type="ORF">QTP70_019151</name>
</gene>
<feature type="domain" description="C2H2-type" evidence="13">
    <location>
        <begin position="1431"/>
        <end position="1458"/>
    </location>
</feature>
<feature type="region of interest" description="Disordered" evidence="12">
    <location>
        <begin position="273"/>
        <end position="294"/>
    </location>
</feature>
<evidence type="ECO:0000256" key="4">
    <source>
        <dbReference type="ARBA" id="ARBA00022771"/>
    </source>
</evidence>
<keyword evidence="15" id="KW-1185">Reference proteome</keyword>
<evidence type="ECO:0000256" key="7">
    <source>
        <dbReference type="ARBA" id="ARBA00023125"/>
    </source>
</evidence>
<dbReference type="Proteomes" id="UP001274896">
    <property type="component" value="Unassembled WGS sequence"/>
</dbReference>
<feature type="compositionally biased region" description="Polar residues" evidence="12">
    <location>
        <begin position="740"/>
        <end position="762"/>
    </location>
</feature>
<dbReference type="PROSITE" id="PS00028">
    <property type="entry name" value="ZINC_FINGER_C2H2_1"/>
    <property type="match status" value="9"/>
</dbReference>
<feature type="domain" description="C2H2-type" evidence="13">
    <location>
        <begin position="429"/>
        <end position="456"/>
    </location>
</feature>
<dbReference type="Pfam" id="PF00096">
    <property type="entry name" value="zf-C2H2"/>
    <property type="match status" value="7"/>
</dbReference>
<evidence type="ECO:0000256" key="10">
    <source>
        <dbReference type="PROSITE-ProRule" id="PRU00042"/>
    </source>
</evidence>
<dbReference type="FunFam" id="3.30.160.60:FF:000512">
    <property type="entry name" value="zinc finger protein 197 isoform X1"/>
    <property type="match status" value="1"/>
</dbReference>
<dbReference type="Gene3D" id="3.30.160.60">
    <property type="entry name" value="Classic Zinc Finger"/>
    <property type="match status" value="9"/>
</dbReference>
<feature type="region of interest" description="Disordered" evidence="12">
    <location>
        <begin position="707"/>
        <end position="766"/>
    </location>
</feature>
<comment type="caution">
    <text evidence="14">The sequence shown here is derived from an EMBL/GenBank/DDBJ whole genome shotgun (WGS) entry which is preliminary data.</text>
</comment>
<feature type="domain" description="C2H2-type" evidence="13">
    <location>
        <begin position="1487"/>
        <end position="1510"/>
    </location>
</feature>
<dbReference type="EMBL" id="JAUCMX010000002">
    <property type="protein sequence ID" value="KAK3554038.1"/>
    <property type="molecule type" value="Genomic_DNA"/>
</dbReference>
<keyword evidence="6" id="KW-0805">Transcription regulation</keyword>
<organism evidence="14 15">
    <name type="scientific">Hemibagrus guttatus</name>
    <dbReference type="NCBI Taxonomy" id="175788"/>
    <lineage>
        <taxon>Eukaryota</taxon>
        <taxon>Metazoa</taxon>
        <taxon>Chordata</taxon>
        <taxon>Craniata</taxon>
        <taxon>Vertebrata</taxon>
        <taxon>Euteleostomi</taxon>
        <taxon>Actinopterygii</taxon>
        <taxon>Neopterygii</taxon>
        <taxon>Teleostei</taxon>
        <taxon>Ostariophysi</taxon>
        <taxon>Siluriformes</taxon>
        <taxon>Bagridae</taxon>
        <taxon>Hemibagrus</taxon>
    </lineage>
</organism>
<keyword evidence="4 10" id="KW-0863">Zinc-finger</keyword>
<feature type="compositionally biased region" description="Basic and acidic residues" evidence="12">
    <location>
        <begin position="727"/>
        <end position="737"/>
    </location>
</feature>
<feature type="region of interest" description="Disordered" evidence="12">
    <location>
        <begin position="70"/>
        <end position="94"/>
    </location>
</feature>
<feature type="region of interest" description="Disordered" evidence="12">
    <location>
        <begin position="1140"/>
        <end position="1169"/>
    </location>
</feature>
<feature type="compositionally biased region" description="Polar residues" evidence="12">
    <location>
        <begin position="282"/>
        <end position="292"/>
    </location>
</feature>
<sequence length="1649" mass="184939">MSEIILTFQTQLSGVMETVFKAAIFEITRLVEDSFLEEMSRSREQVESLKKKLQWSESKGRRRCAECGNNKVSSEERREKSSPAQTGVENARILKQERSAEERWRSCGVEKAVELSGMVESEPESSPVKAAEPVVQEEEKLDCMLKSEAVHTATASQLQDEWKLSAEVTEGSDNSAHNKTYSEQELQQIQNDWSSGLDQAPEPEPDMDHIQGLLYRSRYNMEDLGSYSNQELDMGGMNGLADPPQRAGEVLGFGVLPGSLQTDLGTSEECRRQLKNKRGNKGSPSLHNTSDTGDMDCLLINEEGYLQDVSGLSQAQGAPPGDSQGHQIYNRDAVNDRTDCFYSGEAFSQSLELNNGPAGMLGENREDSEHACTQCMISFPDQVSLKAHLNGHRHRNITTSYVCNQCGKKFPQACNLKVHQRVHQREGLHLCSHCGKGYTSFSDLRRHRCSQAGDKPYSCSLCGNKFSRLWNLKLHRRIHTQEKPHRCSMCDKSFTRADILKVHQRTHTGERPYSCRTQLSGVMETILRSAICEITRLVEGSFLEEIGRGKQEAEVLSRRLQILETKLGERERVKRVRCTDCGRTGLSKKDTGPRDPRRQSEGVEVICVTKQEGVSEAGRRICEKGSVTPGQEATSTIPDPELKAHVDGAIVGGAVKEEVAEASGMQIYRSTAHCPITADHRVSQSHNASEISGIHTSQLEHWLPQRDKLPSTSAGNQDSVKQRAQSKKPDSKMEHPVHTSHPQSELTGPASSSVSPTVNQRAGTPESVAIKQEVVVVLPPEWEELNRARTGTMSTTSRVSQVHEELQHRDHLPSGTSEERHMVYPGPCSKESLSSQVTQQLKMLVKKQPKPAENANVLASSSTTVNVSRGHSLHKSPPLPKPSQALPQLQRSYTDERAVSALQTGRNIPQVVGIRTHGHIGHHVARTPHICSQCGKGFSHLCHLRAHQQIHTGERQFCCTLCGRSFTKLSNLKAHRRVHTGERPYICMDCGKRFTQKCNLKRHQRIHSAHLLLRDNAVSAEGAVQQRDVKMSDALVVTFQSQLSIVMETILKSAMIEITRLVEDSFMEEVARSKQEVELLLRRLQFSENKLKERENRVRCTDCGRATAGGERITEKAAETLAGEDALCFRLSLREQSEKRPQFSEVWRSTESLGSYRSPETHSDKEKNVNALEKRGKQESTSNTEVQHSQCINAPVTRTHEVCSNPKPREIQCKTPVMDFTSSKDIDLAQSRTIQSATEEDGVGELAPSPSYATVKSEHHPDPVAIKEEEEMLPVWDCGDDYVPAETDQNLAGSWNRDETQVDNFPNITALNMPDPSSHLMSYSLNCNTEVSQGIKAEPNESVTTNLVHLSLAPLPEGSGSFDRNENGLFFGPESLLSHPELCLGEKLFLPFPQSEHSLSIPTEKPHPGKSFAQVAQLKVHMLTHHAGKPLKCPQCAKTFAHDFELSDHQKQHSKERPHICPDCGKGFTRFSNFKQHQNIHTREKLFNCTHCGMRFKRSTHLRIHLRRHSRVGKSCPCRQCDVFVMSIFNTTQMYPETPPTDLVKMCTINRQRTFSVVAREILTQFQVWQKACYSRNIEWGPITAKIISALPYLSGRETEVIVRCTKMLHNRRDYLRRRAKDATLERNSMPMGQRYLLQLHSGNVIQHA</sequence>
<feature type="domain" description="C2H2-type" evidence="13">
    <location>
        <begin position="957"/>
        <end position="984"/>
    </location>
</feature>
<feature type="domain" description="C2H2-type" evidence="13">
    <location>
        <begin position="985"/>
        <end position="1008"/>
    </location>
</feature>
<dbReference type="InterPro" id="IPR013087">
    <property type="entry name" value="Znf_C2H2_type"/>
</dbReference>
<comment type="subcellular location">
    <subcellularLocation>
        <location evidence="1">Nucleus</location>
    </subcellularLocation>
</comment>
<dbReference type="GO" id="GO:0003677">
    <property type="term" value="F:DNA binding"/>
    <property type="evidence" value="ECO:0007669"/>
    <property type="project" value="UniProtKB-KW"/>
</dbReference>
<evidence type="ECO:0000256" key="2">
    <source>
        <dbReference type="ARBA" id="ARBA00022723"/>
    </source>
</evidence>
<dbReference type="GO" id="GO:0005634">
    <property type="term" value="C:nucleus"/>
    <property type="evidence" value="ECO:0007669"/>
    <property type="project" value="UniProtKB-SubCell"/>
</dbReference>
<dbReference type="FunFam" id="3.30.160.60:FF:000688">
    <property type="entry name" value="zinc finger protein 197 isoform X1"/>
    <property type="match status" value="1"/>
</dbReference>
<feature type="compositionally biased region" description="Basic and acidic residues" evidence="12">
    <location>
        <begin position="1159"/>
        <end position="1169"/>
    </location>
</feature>
<evidence type="ECO:0000256" key="9">
    <source>
        <dbReference type="ARBA" id="ARBA00023242"/>
    </source>
</evidence>
<feature type="compositionally biased region" description="Basic and acidic residues" evidence="12">
    <location>
        <begin position="801"/>
        <end position="818"/>
    </location>
</feature>
<evidence type="ECO:0000256" key="1">
    <source>
        <dbReference type="ARBA" id="ARBA00004123"/>
    </source>
</evidence>
<evidence type="ECO:0000259" key="13">
    <source>
        <dbReference type="PROSITE" id="PS50157"/>
    </source>
</evidence>
<evidence type="ECO:0000256" key="11">
    <source>
        <dbReference type="SAM" id="Coils"/>
    </source>
</evidence>
<feature type="compositionally biased region" description="Polar residues" evidence="12">
    <location>
        <begin position="684"/>
        <end position="699"/>
    </location>
</feature>
<feature type="domain" description="C2H2-type" evidence="13">
    <location>
        <begin position="1459"/>
        <end position="1486"/>
    </location>
</feature>
<evidence type="ECO:0000313" key="14">
    <source>
        <dbReference type="EMBL" id="KAK3554038.1"/>
    </source>
</evidence>
<dbReference type="FunFam" id="3.30.160.60:FF:001485">
    <property type="entry name" value="Krueppel-related zinc finger protein"/>
    <property type="match status" value="1"/>
</dbReference>
<feature type="domain" description="C2H2-type" evidence="13">
    <location>
        <begin position="929"/>
        <end position="956"/>
    </location>
</feature>
<evidence type="ECO:0000256" key="5">
    <source>
        <dbReference type="ARBA" id="ARBA00022833"/>
    </source>
</evidence>
<name>A0AAE0RIF0_9TELE</name>
<dbReference type="SMART" id="SM00355">
    <property type="entry name" value="ZnF_C2H2"/>
    <property type="match status" value="11"/>
</dbReference>
<reference evidence="14" key="1">
    <citation type="submission" date="2023-06" db="EMBL/GenBank/DDBJ databases">
        <title>Male Hemibagrus guttatus genome.</title>
        <authorList>
            <person name="Bian C."/>
        </authorList>
    </citation>
    <scope>NUCLEOTIDE SEQUENCE</scope>
    <source>
        <strain evidence="14">Male_cb2023</strain>
        <tissue evidence="14">Muscle</tissue>
    </source>
</reference>
<dbReference type="GO" id="GO:0032502">
    <property type="term" value="P:developmental process"/>
    <property type="evidence" value="ECO:0007669"/>
    <property type="project" value="UniProtKB-ARBA"/>
</dbReference>
<keyword evidence="3" id="KW-0677">Repeat</keyword>
<dbReference type="InterPro" id="IPR050331">
    <property type="entry name" value="Zinc_finger"/>
</dbReference>
<dbReference type="FunFam" id="3.30.160.60:FF:000202">
    <property type="entry name" value="Zinc finger protein 574"/>
    <property type="match status" value="1"/>
</dbReference>
<keyword evidence="7" id="KW-0238">DNA-binding</keyword>
<feature type="coiled-coil region" evidence="11">
    <location>
        <begin position="32"/>
        <end position="59"/>
    </location>
</feature>
<keyword evidence="8" id="KW-0804">Transcription</keyword>
<keyword evidence="11" id="KW-0175">Coiled coil</keyword>
<feature type="region of interest" description="Disordered" evidence="12">
    <location>
        <begin position="681"/>
        <end position="700"/>
    </location>
</feature>
<dbReference type="PANTHER" id="PTHR16515:SF58">
    <property type="entry name" value="ZINC FINGER PROTEIN 22"/>
    <property type="match status" value="1"/>
</dbReference>
<feature type="compositionally biased region" description="Polar residues" evidence="12">
    <location>
        <begin position="710"/>
        <end position="723"/>
    </location>
</feature>
<dbReference type="InterPro" id="IPR036236">
    <property type="entry name" value="Znf_C2H2_sf"/>
</dbReference>
<feature type="compositionally biased region" description="Polar residues" evidence="12">
    <location>
        <begin position="790"/>
        <end position="800"/>
    </location>
</feature>
<dbReference type="GO" id="GO:0008270">
    <property type="term" value="F:zinc ion binding"/>
    <property type="evidence" value="ECO:0007669"/>
    <property type="project" value="UniProtKB-KW"/>
</dbReference>
<keyword evidence="2" id="KW-0479">Metal-binding</keyword>
<evidence type="ECO:0000256" key="8">
    <source>
        <dbReference type="ARBA" id="ARBA00023163"/>
    </source>
</evidence>
<dbReference type="PROSITE" id="PS50157">
    <property type="entry name" value="ZINC_FINGER_C2H2_2"/>
    <property type="match status" value="10"/>
</dbReference>